<dbReference type="RefSeq" id="WP_092644968.1">
    <property type="nucleotide sequence ID" value="NZ_FNPX01000006.1"/>
</dbReference>
<accession>A0A1H3Q963</accession>
<organism evidence="3 4">
    <name type="scientific">Jannaschia faecimaris</name>
    <dbReference type="NCBI Taxonomy" id="1244108"/>
    <lineage>
        <taxon>Bacteria</taxon>
        <taxon>Pseudomonadati</taxon>
        <taxon>Pseudomonadota</taxon>
        <taxon>Alphaproteobacteria</taxon>
        <taxon>Rhodobacterales</taxon>
        <taxon>Roseobacteraceae</taxon>
        <taxon>Jannaschia</taxon>
    </lineage>
</organism>
<dbReference type="STRING" id="1244108.SAMN05444004_10633"/>
<evidence type="ECO:0000256" key="1">
    <source>
        <dbReference type="SAM" id="Phobius"/>
    </source>
</evidence>
<reference evidence="4" key="1">
    <citation type="submission" date="2016-10" db="EMBL/GenBank/DDBJ databases">
        <authorList>
            <person name="Varghese N."/>
            <person name="Submissions S."/>
        </authorList>
    </citation>
    <scope>NUCLEOTIDE SEQUENCE [LARGE SCALE GENOMIC DNA]</scope>
    <source>
        <strain evidence="4">DSM 100420</strain>
    </source>
</reference>
<evidence type="ECO:0000313" key="3">
    <source>
        <dbReference type="EMBL" id="SDZ09946.1"/>
    </source>
</evidence>
<feature type="domain" description="DUF4178" evidence="2">
    <location>
        <begin position="61"/>
        <end position="204"/>
    </location>
</feature>
<keyword evidence="1" id="KW-1133">Transmembrane helix</keyword>
<sequence>MTEQIRSINCTNCGAGLPVLGGGRVTTQVCGYCGASLDANDAYRVLEIWDGMERPRSPFRLGMQGQIDGVTFTIIGTLGMQEEYRGVHWDWVDHQLFSPTHGYAWLTIEDGHCVLTRKLRDGPMQFFLTSAEVERAEHPPRVLWKGTKYRYYATTNWETTYVEGEFNWRPERGRGGTTVTVMSNDPKDGMLAFVEPSGGGEREIERSHLWPEAQEAFGVENPIRAHGQHPLQDIKPTFGRIMIAWFAGLSAISLVLAFVVLGMQPAPQMMFQGTIQDIPPELTFRVNDTKRPARLELYQELNNAFAGYEVTMQAPDGTPLAETYREISYYSGGSGDDAWSEGSRSQSLNFVPPMPGDYRVTVTPDAAGTTSGRFRVTFREGRLNSFWLWATTVLFAGGAIAIPFLGLAKRSARWKGSDWSSED</sequence>
<dbReference type="Proteomes" id="UP000198914">
    <property type="component" value="Unassembled WGS sequence"/>
</dbReference>
<name>A0A1H3Q963_9RHOB</name>
<gene>
    <name evidence="3" type="ORF">SAMN05444004_10633</name>
</gene>
<dbReference type="Pfam" id="PF13785">
    <property type="entry name" value="DUF4178"/>
    <property type="match status" value="1"/>
</dbReference>
<dbReference type="AlphaFoldDB" id="A0A1H3Q963"/>
<protein>
    <recommendedName>
        <fullName evidence="2">DUF4178 domain-containing protein</fullName>
    </recommendedName>
</protein>
<keyword evidence="1" id="KW-0472">Membrane</keyword>
<evidence type="ECO:0000313" key="4">
    <source>
        <dbReference type="Proteomes" id="UP000198914"/>
    </source>
</evidence>
<dbReference type="EMBL" id="FNPX01000006">
    <property type="protein sequence ID" value="SDZ09946.1"/>
    <property type="molecule type" value="Genomic_DNA"/>
</dbReference>
<feature type="transmembrane region" description="Helical" evidence="1">
    <location>
        <begin position="241"/>
        <end position="261"/>
    </location>
</feature>
<proteinExistence type="predicted"/>
<keyword evidence="4" id="KW-1185">Reference proteome</keyword>
<evidence type="ECO:0000259" key="2">
    <source>
        <dbReference type="Pfam" id="PF13785"/>
    </source>
</evidence>
<dbReference type="OrthoDB" id="228033at2"/>
<feature type="transmembrane region" description="Helical" evidence="1">
    <location>
        <begin position="386"/>
        <end position="407"/>
    </location>
</feature>
<keyword evidence="1" id="KW-0812">Transmembrane</keyword>
<dbReference type="InterPro" id="IPR025235">
    <property type="entry name" value="DUF4178"/>
</dbReference>